<evidence type="ECO:0000256" key="1">
    <source>
        <dbReference type="ARBA" id="ARBA00022833"/>
    </source>
</evidence>
<evidence type="ECO:0000256" key="2">
    <source>
        <dbReference type="SAM" id="MobiDB-lite"/>
    </source>
</evidence>
<dbReference type="STRING" id="1193182.BN11_1600010"/>
<dbReference type="InterPro" id="IPR024078">
    <property type="entry name" value="LmbE-like_dom_sf"/>
</dbReference>
<gene>
    <name evidence="3" type="ORF">BN11_1600010</name>
</gene>
<dbReference type="SUPFAM" id="SSF102588">
    <property type="entry name" value="LmbE-like"/>
    <property type="match status" value="1"/>
</dbReference>
<dbReference type="Pfam" id="PF02585">
    <property type="entry name" value="PIG-L"/>
    <property type="match status" value="1"/>
</dbReference>
<dbReference type="Gene3D" id="3.40.50.10320">
    <property type="entry name" value="LmbE-like"/>
    <property type="match status" value="1"/>
</dbReference>
<dbReference type="EMBL" id="CAJA01000069">
    <property type="protein sequence ID" value="CCH72375.1"/>
    <property type="molecule type" value="Genomic_DNA"/>
</dbReference>
<dbReference type="OrthoDB" id="1754135at2"/>
<dbReference type="GO" id="GO:0016811">
    <property type="term" value="F:hydrolase activity, acting on carbon-nitrogen (but not peptide) bonds, in linear amides"/>
    <property type="evidence" value="ECO:0007669"/>
    <property type="project" value="TreeGrafter"/>
</dbReference>
<dbReference type="RefSeq" id="WP_048697645.1">
    <property type="nucleotide sequence ID" value="NZ_HG764815.1"/>
</dbReference>
<evidence type="ECO:0000313" key="4">
    <source>
        <dbReference type="Proteomes" id="UP000035763"/>
    </source>
</evidence>
<dbReference type="Proteomes" id="UP000035763">
    <property type="component" value="Unassembled WGS sequence"/>
</dbReference>
<protein>
    <recommendedName>
        <fullName evidence="5">LmbE family protein</fullName>
    </recommendedName>
</protein>
<sequence length="285" mass="31724">MRTRHAPSATRNLAITRAGIPAAPAVFVSPHQDDELLFMGAAIREHVARGRDVRVLLIGRGNKSSVRTRPCLQEMLDRTPCEKEFGAVRDREFEWSVRGLGATPIIPTWEDRLDENAVTPADVAAIIRKHAPSGSDLKTVSEYGDEYHSDHFACHDAVASLFAGGWTDMPPRYYTLCFRKQAVLDAGLRVVREGVSTPIAPEHQEPYKFVNVEESRWGVGDTSVRKFFSAQARDPFSYRVVETEPARLPALTTSPREPVAAPRPAPSPNVPARARVESWFRVPDM</sequence>
<keyword evidence="1" id="KW-0862">Zinc</keyword>
<evidence type="ECO:0000313" key="3">
    <source>
        <dbReference type="EMBL" id="CCH72375.1"/>
    </source>
</evidence>
<dbReference type="GO" id="GO:0016137">
    <property type="term" value="P:glycoside metabolic process"/>
    <property type="evidence" value="ECO:0007669"/>
    <property type="project" value="UniProtKB-ARBA"/>
</dbReference>
<dbReference type="AlphaFoldDB" id="W6JV10"/>
<proteinExistence type="predicted"/>
<dbReference type="PANTHER" id="PTHR12993:SF11">
    <property type="entry name" value="N-ACETYLGLUCOSAMINYL-PHOSPHATIDYLINOSITOL DE-N-ACETYLASE"/>
    <property type="match status" value="1"/>
</dbReference>
<evidence type="ECO:0008006" key="5">
    <source>
        <dbReference type="Google" id="ProtNLM"/>
    </source>
</evidence>
<organism evidence="3 4">
    <name type="scientific">Nostocoides australiense Ben110</name>
    <dbReference type="NCBI Taxonomy" id="1193182"/>
    <lineage>
        <taxon>Bacteria</taxon>
        <taxon>Bacillati</taxon>
        <taxon>Actinomycetota</taxon>
        <taxon>Actinomycetes</taxon>
        <taxon>Micrococcales</taxon>
        <taxon>Intrasporangiaceae</taxon>
        <taxon>Nostocoides</taxon>
    </lineage>
</organism>
<dbReference type="PANTHER" id="PTHR12993">
    <property type="entry name" value="N-ACETYLGLUCOSAMINYL-PHOSPHATIDYLINOSITOL DE-N-ACETYLASE-RELATED"/>
    <property type="match status" value="1"/>
</dbReference>
<reference evidence="3 4" key="1">
    <citation type="journal article" date="2013" name="ISME J.">
        <title>A metabolic model for members of the genus Tetrasphaera involved in enhanced biological phosphorus removal.</title>
        <authorList>
            <person name="Kristiansen R."/>
            <person name="Nguyen H.T.T."/>
            <person name="Saunders A.M."/>
            <person name="Nielsen J.L."/>
            <person name="Wimmer R."/>
            <person name="Le V.Q."/>
            <person name="McIlroy S.J."/>
            <person name="Petrovski S."/>
            <person name="Seviour R.J."/>
            <person name="Calteau A."/>
            <person name="Nielsen K.L."/>
            <person name="Nielsen P.H."/>
        </authorList>
    </citation>
    <scope>NUCLEOTIDE SEQUENCE [LARGE SCALE GENOMIC DNA]</scope>
    <source>
        <strain evidence="3 4">Ben110</strain>
    </source>
</reference>
<name>W6JV10_9MICO</name>
<accession>W6JV10</accession>
<comment type="caution">
    <text evidence="3">The sequence shown here is derived from an EMBL/GenBank/DDBJ whole genome shotgun (WGS) entry which is preliminary data.</text>
</comment>
<dbReference type="InterPro" id="IPR003737">
    <property type="entry name" value="GlcNAc_PI_deacetylase-related"/>
</dbReference>
<feature type="region of interest" description="Disordered" evidence="2">
    <location>
        <begin position="249"/>
        <end position="271"/>
    </location>
</feature>
<keyword evidence="4" id="KW-1185">Reference proteome</keyword>